<dbReference type="PIRSF" id="PIRSF006404">
    <property type="entry name" value="UCP006404_Pept_M50_CBS"/>
    <property type="match status" value="1"/>
</dbReference>
<gene>
    <name evidence="19" type="ORF">UT63_C0032G0009</name>
</gene>
<evidence type="ECO:0000256" key="7">
    <source>
        <dbReference type="ARBA" id="ARBA00022737"/>
    </source>
</evidence>
<evidence type="ECO:0000256" key="13">
    <source>
        <dbReference type="ARBA" id="ARBA00023136"/>
    </source>
</evidence>
<feature type="binding site" evidence="16">
    <location>
        <position position="167"/>
    </location>
    <ligand>
        <name>Zn(2+)</name>
        <dbReference type="ChEBI" id="CHEBI:29105"/>
        <note>catalytic</note>
    </ligand>
</feature>
<dbReference type="InterPro" id="IPR046342">
    <property type="entry name" value="CBS_dom_sf"/>
</dbReference>
<dbReference type="GO" id="GO:0006508">
    <property type="term" value="P:proteolysis"/>
    <property type="evidence" value="ECO:0007669"/>
    <property type="project" value="UniProtKB-KW"/>
</dbReference>
<feature type="domain" description="CBS" evidence="18">
    <location>
        <begin position="316"/>
        <end position="373"/>
    </location>
</feature>
<evidence type="ECO:0000313" key="19">
    <source>
        <dbReference type="EMBL" id="KKR32778.1"/>
    </source>
</evidence>
<evidence type="ECO:0000256" key="17">
    <source>
        <dbReference type="PROSITE-ProRule" id="PRU00703"/>
    </source>
</evidence>
<dbReference type="Pfam" id="PF02163">
    <property type="entry name" value="Peptidase_M50"/>
    <property type="match status" value="2"/>
</dbReference>
<feature type="transmembrane region" description="Helical" evidence="14">
    <location>
        <begin position="20"/>
        <end position="38"/>
    </location>
</feature>
<sequence length="379" mass="42703">MFGKRVTLFKLLGFQVRIDLSWLILVVLITWSLAHGYFPFQYKNLPEAIYWWMGAAGTVGLFVSIIFHELCHSLVARRFGLPMRGITLFVFGGVAEMDEEPPSAKAEFLMAVAGPISSVLLGGIFYAMYLFTYKTGWPILVFAVLNYLAILNWLLASFNLLPAYPLDGGRVLRSALWEWKKNIRWATRIASQIGAGFGIALIVFGVLNIVSGVLIGGIWWFLIGMFLRNAAQTSYQQILVRKSLEGEKVRDFMKPEPVTAPSSISIEKLVEDYIYKYHYKMFPVVENDRLIGCITTRQVKDLPREQWASSTIMELVSPCSEENTIGPEEDAMKSLSIMNRSGNSRLMVIDKGKLVGIITLKDIMGFLSIKVDLGEDETR</sequence>
<evidence type="ECO:0000256" key="1">
    <source>
        <dbReference type="ARBA" id="ARBA00004651"/>
    </source>
</evidence>
<reference evidence="19 20" key="1">
    <citation type="journal article" date="2015" name="Nature">
        <title>rRNA introns, odd ribosomes, and small enigmatic genomes across a large radiation of phyla.</title>
        <authorList>
            <person name="Brown C.T."/>
            <person name="Hug L.A."/>
            <person name="Thomas B.C."/>
            <person name="Sharon I."/>
            <person name="Castelle C.J."/>
            <person name="Singh A."/>
            <person name="Wilkins M.J."/>
            <person name="Williams K.H."/>
            <person name="Banfield J.F."/>
        </authorList>
    </citation>
    <scope>NUCLEOTIDE SEQUENCE [LARGE SCALE GENOMIC DNA]</scope>
</reference>
<dbReference type="PANTHER" id="PTHR39188:SF3">
    <property type="entry name" value="STAGE IV SPORULATION PROTEIN FB"/>
    <property type="match status" value="1"/>
</dbReference>
<dbReference type="CDD" id="cd06164">
    <property type="entry name" value="S2P-M50_SpoIVFB_CBS"/>
    <property type="match status" value="1"/>
</dbReference>
<evidence type="ECO:0000256" key="10">
    <source>
        <dbReference type="ARBA" id="ARBA00022989"/>
    </source>
</evidence>
<evidence type="ECO:0000256" key="15">
    <source>
        <dbReference type="PIRSR" id="PIRSR006404-1"/>
    </source>
</evidence>
<keyword evidence="12 17" id="KW-0129">CBS domain</keyword>
<feature type="domain" description="CBS" evidence="18">
    <location>
        <begin position="253"/>
        <end position="309"/>
    </location>
</feature>
<evidence type="ECO:0000256" key="8">
    <source>
        <dbReference type="ARBA" id="ARBA00022801"/>
    </source>
</evidence>
<keyword evidence="10 14" id="KW-1133">Transmembrane helix</keyword>
<comment type="caution">
    <text evidence="19">The sequence shown here is derived from an EMBL/GenBank/DDBJ whole genome shotgun (WGS) entry which is preliminary data.</text>
</comment>
<keyword evidence="7" id="KW-0677">Repeat</keyword>
<dbReference type="GO" id="GO:0046872">
    <property type="term" value="F:metal ion binding"/>
    <property type="evidence" value="ECO:0007669"/>
    <property type="project" value="UniProtKB-UniRule"/>
</dbReference>
<dbReference type="GO" id="GO:0008237">
    <property type="term" value="F:metallopeptidase activity"/>
    <property type="evidence" value="ECO:0007669"/>
    <property type="project" value="UniProtKB-UniRule"/>
</dbReference>
<dbReference type="InterPro" id="IPR000644">
    <property type="entry name" value="CBS_dom"/>
</dbReference>
<feature type="transmembrane region" description="Helical" evidence="14">
    <location>
        <begin position="79"/>
        <end position="96"/>
    </location>
</feature>
<keyword evidence="5 14" id="KW-0812">Transmembrane</keyword>
<evidence type="ECO:0000256" key="11">
    <source>
        <dbReference type="ARBA" id="ARBA00023049"/>
    </source>
</evidence>
<evidence type="ECO:0000256" key="14">
    <source>
        <dbReference type="PIRNR" id="PIRNR006404"/>
    </source>
</evidence>
<keyword evidence="6 14" id="KW-0479">Metal-binding</keyword>
<feature type="active site" evidence="15">
    <location>
        <position position="69"/>
    </location>
</feature>
<dbReference type="Proteomes" id="UP000034539">
    <property type="component" value="Unassembled WGS sequence"/>
</dbReference>
<accession>A0A0G0PY13</accession>
<dbReference type="InterPro" id="IPR016483">
    <property type="entry name" value="UCP006404_Pept_M50_CBS"/>
</dbReference>
<dbReference type="GO" id="GO:0005886">
    <property type="term" value="C:plasma membrane"/>
    <property type="evidence" value="ECO:0007669"/>
    <property type="project" value="UniProtKB-SubCell"/>
</dbReference>
<evidence type="ECO:0000256" key="9">
    <source>
        <dbReference type="ARBA" id="ARBA00022833"/>
    </source>
</evidence>
<feature type="binding site" evidence="16">
    <location>
        <position position="72"/>
    </location>
    <ligand>
        <name>Zn(2+)</name>
        <dbReference type="ChEBI" id="CHEBI:29105"/>
        <note>catalytic</note>
    </ligand>
</feature>
<protein>
    <recommendedName>
        <fullName evidence="14">Zinc metalloprotease</fullName>
    </recommendedName>
</protein>
<evidence type="ECO:0000313" key="20">
    <source>
        <dbReference type="Proteomes" id="UP000034539"/>
    </source>
</evidence>
<comment type="subcellular location">
    <subcellularLocation>
        <location evidence="1 14">Cell membrane</location>
        <topology evidence="1 14">Multi-pass membrane protein</topology>
    </subcellularLocation>
</comment>
<evidence type="ECO:0000256" key="5">
    <source>
        <dbReference type="ARBA" id="ARBA00022692"/>
    </source>
</evidence>
<dbReference type="InterPro" id="IPR008915">
    <property type="entry name" value="Peptidase_M50"/>
</dbReference>
<comment type="cofactor">
    <cofactor evidence="14 16">
        <name>Zn(2+)</name>
        <dbReference type="ChEBI" id="CHEBI:29105"/>
    </cofactor>
    <text evidence="14 16">Binds 1 zinc ion per subunit.</text>
</comment>
<evidence type="ECO:0000259" key="18">
    <source>
        <dbReference type="PROSITE" id="PS51371"/>
    </source>
</evidence>
<keyword evidence="3 14" id="KW-1003">Cell membrane</keyword>
<feature type="transmembrane region" description="Helical" evidence="14">
    <location>
        <begin position="137"/>
        <end position="164"/>
    </location>
</feature>
<feature type="binding site" evidence="16">
    <location>
        <position position="68"/>
    </location>
    <ligand>
        <name>Zn(2+)</name>
        <dbReference type="ChEBI" id="CHEBI:29105"/>
        <note>catalytic</note>
    </ligand>
</feature>
<keyword evidence="4 14" id="KW-0645">Protease</keyword>
<dbReference type="SMART" id="SM00116">
    <property type="entry name" value="CBS"/>
    <property type="match status" value="2"/>
</dbReference>
<dbReference type="Gene3D" id="3.10.580.10">
    <property type="entry name" value="CBS-domain"/>
    <property type="match status" value="2"/>
</dbReference>
<feature type="transmembrane region" description="Helical" evidence="14">
    <location>
        <begin position="108"/>
        <end position="131"/>
    </location>
</feature>
<feature type="transmembrane region" description="Helical" evidence="14">
    <location>
        <begin position="50"/>
        <end position="67"/>
    </location>
</feature>
<organism evidence="19 20">
    <name type="scientific">Candidatus Gottesmanbacteria bacterium GW2011_GWC2_39_8</name>
    <dbReference type="NCBI Taxonomy" id="1618450"/>
    <lineage>
        <taxon>Bacteria</taxon>
        <taxon>Candidatus Gottesmaniibacteriota</taxon>
    </lineage>
</organism>
<evidence type="ECO:0000256" key="3">
    <source>
        <dbReference type="ARBA" id="ARBA00022475"/>
    </source>
</evidence>
<evidence type="ECO:0000256" key="2">
    <source>
        <dbReference type="ARBA" id="ARBA00007931"/>
    </source>
</evidence>
<dbReference type="PROSITE" id="PS51371">
    <property type="entry name" value="CBS"/>
    <property type="match status" value="2"/>
</dbReference>
<evidence type="ECO:0000256" key="4">
    <source>
        <dbReference type="ARBA" id="ARBA00022670"/>
    </source>
</evidence>
<keyword evidence="13 14" id="KW-0472">Membrane</keyword>
<keyword evidence="9 14" id="KW-0862">Zinc</keyword>
<dbReference type="EMBL" id="LBXN01000032">
    <property type="protein sequence ID" value="KKR32778.1"/>
    <property type="molecule type" value="Genomic_DNA"/>
</dbReference>
<name>A0A0G0PY13_9BACT</name>
<dbReference type="AlphaFoldDB" id="A0A0G0PY13"/>
<evidence type="ECO:0000256" key="16">
    <source>
        <dbReference type="PIRSR" id="PIRSR006404-2"/>
    </source>
</evidence>
<dbReference type="Pfam" id="PF00571">
    <property type="entry name" value="CBS"/>
    <property type="match status" value="2"/>
</dbReference>
<comment type="similarity">
    <text evidence="2 14">Belongs to the peptidase M50B family.</text>
</comment>
<keyword evidence="11 14" id="KW-0482">Metalloprotease</keyword>
<evidence type="ECO:0000256" key="12">
    <source>
        <dbReference type="ARBA" id="ARBA00023122"/>
    </source>
</evidence>
<dbReference type="PANTHER" id="PTHR39188">
    <property type="entry name" value="MEMBRANE-ASSOCIATED ZINC METALLOPROTEASE M50B"/>
    <property type="match status" value="1"/>
</dbReference>
<dbReference type="SUPFAM" id="SSF54631">
    <property type="entry name" value="CBS-domain pair"/>
    <property type="match status" value="1"/>
</dbReference>
<proteinExistence type="inferred from homology"/>
<keyword evidence="8 14" id="KW-0378">Hydrolase</keyword>
<evidence type="ECO:0000256" key="6">
    <source>
        <dbReference type="ARBA" id="ARBA00022723"/>
    </source>
</evidence>